<evidence type="ECO:0000313" key="1">
    <source>
        <dbReference type="EMBL" id="SLN42899.1"/>
    </source>
</evidence>
<dbReference type="PROSITE" id="PS51257">
    <property type="entry name" value="PROKAR_LIPOPROTEIN"/>
    <property type="match status" value="1"/>
</dbReference>
<name>A0A1Y5SMB1_9RHOB</name>
<organism evidence="1 2">
    <name type="scientific">Pseudooctadecabacter jejudonensis</name>
    <dbReference type="NCBI Taxonomy" id="1391910"/>
    <lineage>
        <taxon>Bacteria</taxon>
        <taxon>Pseudomonadati</taxon>
        <taxon>Pseudomonadota</taxon>
        <taxon>Alphaproteobacteria</taxon>
        <taxon>Rhodobacterales</taxon>
        <taxon>Paracoccaceae</taxon>
        <taxon>Pseudooctadecabacter</taxon>
    </lineage>
</organism>
<protein>
    <recommendedName>
        <fullName evidence="3">Arginine transporter</fullName>
    </recommendedName>
</protein>
<evidence type="ECO:0008006" key="3">
    <source>
        <dbReference type="Google" id="ProtNLM"/>
    </source>
</evidence>
<proteinExistence type="predicted"/>
<keyword evidence="2" id="KW-1185">Reference proteome</keyword>
<evidence type="ECO:0000313" key="2">
    <source>
        <dbReference type="Proteomes" id="UP000193623"/>
    </source>
</evidence>
<accession>A0A1Y5SMB1</accession>
<dbReference type="Proteomes" id="UP000193623">
    <property type="component" value="Unassembled WGS sequence"/>
</dbReference>
<dbReference type="AlphaFoldDB" id="A0A1Y5SMB1"/>
<reference evidence="1 2" key="1">
    <citation type="submission" date="2017-03" db="EMBL/GenBank/DDBJ databases">
        <authorList>
            <person name="Afonso C.L."/>
            <person name="Miller P.J."/>
            <person name="Scott M.A."/>
            <person name="Spackman E."/>
            <person name="Goraichik I."/>
            <person name="Dimitrov K.M."/>
            <person name="Suarez D.L."/>
            <person name="Swayne D.E."/>
        </authorList>
    </citation>
    <scope>NUCLEOTIDE SEQUENCE [LARGE SCALE GENOMIC DNA]</scope>
    <source>
        <strain evidence="1 2">CECT 8397</strain>
    </source>
</reference>
<gene>
    <name evidence="1" type="ORF">PSJ8397_02183</name>
</gene>
<dbReference type="OrthoDB" id="7659053at2"/>
<sequence length="105" mass="11234">MRVFVMMTCVLALAACGGRSGVRGVDGPIAQACLAADRSAASPALCSCVQRVANAELSSRDRSRVASFFDDPEVAHATKISDTRANDAFWDRYRSFISQARNTCG</sequence>
<dbReference type="EMBL" id="FWFT01000003">
    <property type="protein sequence ID" value="SLN42899.1"/>
    <property type="molecule type" value="Genomic_DNA"/>
</dbReference>